<dbReference type="AlphaFoldDB" id="A0AAW0MK04"/>
<gene>
    <name evidence="2" type="ORF">WMY93_033805</name>
</gene>
<proteinExistence type="predicted"/>
<sequence length="97" mass="10545">MYTSSPGPYLDSPDPESWPKSRSCLRPAGLERQIGGAWYAALTHANAGGCFIHAAAIRRRTGLEHNERQGRDNGIRCLQNIKTTAGGHVGLERKSAE</sequence>
<evidence type="ECO:0000313" key="3">
    <source>
        <dbReference type="Proteomes" id="UP001460270"/>
    </source>
</evidence>
<comment type="caution">
    <text evidence="2">The sequence shown here is derived from an EMBL/GenBank/DDBJ whole genome shotgun (WGS) entry which is preliminary data.</text>
</comment>
<dbReference type="EMBL" id="JBBPFD010000261">
    <property type="protein sequence ID" value="KAK7879479.1"/>
    <property type="molecule type" value="Genomic_DNA"/>
</dbReference>
<name>A0AAW0MK04_9GOBI</name>
<evidence type="ECO:0000313" key="2">
    <source>
        <dbReference type="EMBL" id="KAK7879479.1"/>
    </source>
</evidence>
<organism evidence="2 3">
    <name type="scientific">Mugilogobius chulae</name>
    <name type="common">yellowstripe goby</name>
    <dbReference type="NCBI Taxonomy" id="88201"/>
    <lineage>
        <taxon>Eukaryota</taxon>
        <taxon>Metazoa</taxon>
        <taxon>Chordata</taxon>
        <taxon>Craniata</taxon>
        <taxon>Vertebrata</taxon>
        <taxon>Euteleostomi</taxon>
        <taxon>Actinopterygii</taxon>
        <taxon>Neopterygii</taxon>
        <taxon>Teleostei</taxon>
        <taxon>Neoteleostei</taxon>
        <taxon>Acanthomorphata</taxon>
        <taxon>Gobiaria</taxon>
        <taxon>Gobiiformes</taxon>
        <taxon>Gobioidei</taxon>
        <taxon>Gobiidae</taxon>
        <taxon>Gobionellinae</taxon>
        <taxon>Mugilogobius</taxon>
    </lineage>
</organism>
<protein>
    <submittedName>
        <fullName evidence="2">Uncharacterized protein</fullName>
    </submittedName>
</protein>
<accession>A0AAW0MK04</accession>
<keyword evidence="3" id="KW-1185">Reference proteome</keyword>
<feature type="region of interest" description="Disordered" evidence="1">
    <location>
        <begin position="1"/>
        <end position="23"/>
    </location>
</feature>
<dbReference type="Proteomes" id="UP001460270">
    <property type="component" value="Unassembled WGS sequence"/>
</dbReference>
<evidence type="ECO:0000256" key="1">
    <source>
        <dbReference type="SAM" id="MobiDB-lite"/>
    </source>
</evidence>
<reference evidence="3" key="1">
    <citation type="submission" date="2024-04" db="EMBL/GenBank/DDBJ databases">
        <title>Salinicola lusitanus LLJ914,a marine bacterium isolated from the Okinawa Trough.</title>
        <authorList>
            <person name="Li J."/>
        </authorList>
    </citation>
    <scope>NUCLEOTIDE SEQUENCE [LARGE SCALE GENOMIC DNA]</scope>
</reference>